<feature type="region of interest" description="Disordered" evidence="1">
    <location>
        <begin position="163"/>
        <end position="204"/>
    </location>
</feature>
<dbReference type="Proteomes" id="UP001217089">
    <property type="component" value="Unassembled WGS sequence"/>
</dbReference>
<feature type="compositionally biased region" description="Polar residues" evidence="1">
    <location>
        <begin position="395"/>
        <end position="412"/>
    </location>
</feature>
<feature type="compositionally biased region" description="Acidic residues" evidence="1">
    <location>
        <begin position="517"/>
        <end position="531"/>
    </location>
</feature>
<organism evidence="2 3">
    <name type="scientific">Tegillarca granosa</name>
    <name type="common">Malaysian cockle</name>
    <name type="synonym">Anadara granosa</name>
    <dbReference type="NCBI Taxonomy" id="220873"/>
    <lineage>
        <taxon>Eukaryota</taxon>
        <taxon>Metazoa</taxon>
        <taxon>Spiralia</taxon>
        <taxon>Lophotrochozoa</taxon>
        <taxon>Mollusca</taxon>
        <taxon>Bivalvia</taxon>
        <taxon>Autobranchia</taxon>
        <taxon>Pteriomorphia</taxon>
        <taxon>Arcoida</taxon>
        <taxon>Arcoidea</taxon>
        <taxon>Arcidae</taxon>
        <taxon>Tegillarca</taxon>
    </lineage>
</organism>
<feature type="region of interest" description="Disordered" evidence="1">
    <location>
        <begin position="244"/>
        <end position="295"/>
    </location>
</feature>
<evidence type="ECO:0000313" key="3">
    <source>
        <dbReference type="Proteomes" id="UP001217089"/>
    </source>
</evidence>
<name>A0ABQ9ESP7_TEGGR</name>
<dbReference type="EMBL" id="JARBDR010000813">
    <property type="protein sequence ID" value="KAJ8306298.1"/>
    <property type="molecule type" value="Genomic_DNA"/>
</dbReference>
<feature type="compositionally biased region" description="Low complexity" evidence="1">
    <location>
        <begin position="277"/>
        <end position="294"/>
    </location>
</feature>
<feature type="compositionally biased region" description="Polar residues" evidence="1">
    <location>
        <begin position="172"/>
        <end position="192"/>
    </location>
</feature>
<accession>A0ABQ9ESP7</accession>
<evidence type="ECO:0000256" key="1">
    <source>
        <dbReference type="SAM" id="MobiDB-lite"/>
    </source>
</evidence>
<feature type="region of interest" description="Disordered" evidence="1">
    <location>
        <begin position="338"/>
        <end position="437"/>
    </location>
</feature>
<dbReference type="InterPro" id="IPR037658">
    <property type="entry name" value="CBARP"/>
</dbReference>
<comment type="caution">
    <text evidence="2">The sequence shown here is derived from an EMBL/GenBank/DDBJ whole genome shotgun (WGS) entry which is preliminary data.</text>
</comment>
<feature type="compositionally biased region" description="Polar residues" evidence="1">
    <location>
        <begin position="246"/>
        <end position="256"/>
    </location>
</feature>
<sequence>MHVNECYLSSDYNNRKSSLPKRRDSAKSSPLLGIGCSKRVRSHSHSLEVSTHKFYEQSRRTKSYEDIVDYDVLKITEFKGPFYNTDFDVISELGSPTGSKVRYNDTGSIEQLNDDNLDRLSLYDTYEDFEVDMENDDTETLNGTQKYRELWNLRTTFEEEEECSDTIRMEDTITSPDQSPDENSNYSDHVSYNNNNTGGNNRTERKRIHNHQSHNQIQIGSNTLHPHFENRRQTYQNILTKRLQRAKQNTSTENSFDSVETVDTDGDVSDTSRHEVTTTSFETSTDNTDSTTESQNHRLMQMKADSGYKSLENQPPIVQPPGAVKRNHSAGEIEEYDSFFQEPGPSGEHFYTRSKNFDRRNGKTASKKRREYSRERQAVQIYESINEPETDSRSDQPSGDSFEETPQPSKISVFSRLFKSQKGSTKQRSNTRDYSIDEKTDKLFREFVRYDPKFEHRSNTSPHRSPRFQRHRLHRKHTEPMYFEERRRDRLAPELRTTSLGSDSSASSARRISPQDSIEEEDYEEVREAEELEPSIIQRDLTSRQSLSVHDIPVIKLPEEEASAGF</sequence>
<evidence type="ECO:0000313" key="2">
    <source>
        <dbReference type="EMBL" id="KAJ8306298.1"/>
    </source>
</evidence>
<feature type="compositionally biased region" description="Low complexity" evidence="1">
    <location>
        <begin position="499"/>
        <end position="512"/>
    </location>
</feature>
<dbReference type="PANTHER" id="PTHR28597">
    <property type="entry name" value="VOLTAGE-DEPENDENT CALCIUM CHANNEL BETA SUBUNIT-ASSOCIATED REGULATORY PROTEIN"/>
    <property type="match status" value="1"/>
</dbReference>
<dbReference type="PANTHER" id="PTHR28597:SF1">
    <property type="entry name" value="VOLTAGE-DEPENDENT CALCIUM CHANNEL BETA SUBUNIT-ASSOCIATED REGULATORY PROTEIN"/>
    <property type="match status" value="1"/>
</dbReference>
<protein>
    <submittedName>
        <fullName evidence="2">Uncharacterized protein</fullName>
    </submittedName>
</protein>
<proteinExistence type="predicted"/>
<reference evidence="2 3" key="1">
    <citation type="submission" date="2022-12" db="EMBL/GenBank/DDBJ databases">
        <title>Chromosome-level genome of Tegillarca granosa.</title>
        <authorList>
            <person name="Kim J."/>
        </authorList>
    </citation>
    <scope>NUCLEOTIDE SEQUENCE [LARGE SCALE GENOMIC DNA]</scope>
    <source>
        <strain evidence="2">Teg-2019</strain>
        <tissue evidence="2">Adductor muscle</tissue>
    </source>
</reference>
<feature type="region of interest" description="Disordered" evidence="1">
    <location>
        <begin position="489"/>
        <end position="531"/>
    </location>
</feature>
<keyword evidence="3" id="KW-1185">Reference proteome</keyword>
<gene>
    <name evidence="2" type="ORF">KUTeg_016843</name>
</gene>